<feature type="transmembrane region" description="Helical" evidence="1">
    <location>
        <begin position="69"/>
        <end position="87"/>
    </location>
</feature>
<feature type="transmembrane region" description="Helical" evidence="1">
    <location>
        <begin position="12"/>
        <end position="34"/>
    </location>
</feature>
<name>A0ABT4SI19_9ACTN</name>
<evidence type="ECO:0008006" key="4">
    <source>
        <dbReference type="Google" id="ProtNLM"/>
    </source>
</evidence>
<keyword evidence="1" id="KW-0812">Transmembrane</keyword>
<protein>
    <recommendedName>
        <fullName evidence="4">DUF1109 domain-containing protein</fullName>
    </recommendedName>
</protein>
<accession>A0ABT4SI19</accession>
<keyword evidence="1" id="KW-1133">Transmembrane helix</keyword>
<sequence length="191" mass="20707">MRVPEAGSTGRVRWLWLVAPATLAALLTLIGMVFPGGSLYVLSYAVLFWILAAAVWSLLLCVPRYRRSAGIAVAPLVAVLTYATVAADLPMRAAFAVSEPALTAYVRSLPLHPEHVTVGDAESMLDVEWVGLFPVGRAVRHVDRADLGVIGSGGWLEFCGLTYASGERLKTYRFSSVDRLSASWYATCEDF</sequence>
<reference evidence="2" key="1">
    <citation type="submission" date="2022-11" db="EMBL/GenBank/DDBJ databases">
        <title>Nonomuraea corallina sp. nov., a new species of the genus Nonomuraea isolated from sea side sediment in Thai sea.</title>
        <authorList>
            <person name="Ngamcharungchit C."/>
            <person name="Matsumoto A."/>
            <person name="Suriyachadkun C."/>
            <person name="Panbangred W."/>
            <person name="Inahashi Y."/>
            <person name="Intra B."/>
        </authorList>
    </citation>
    <scope>NUCLEOTIDE SEQUENCE</scope>
    <source>
        <strain evidence="2">MCN248</strain>
    </source>
</reference>
<keyword evidence="1" id="KW-0472">Membrane</keyword>
<comment type="caution">
    <text evidence="2">The sequence shown here is derived from an EMBL/GenBank/DDBJ whole genome shotgun (WGS) entry which is preliminary data.</text>
</comment>
<evidence type="ECO:0000256" key="1">
    <source>
        <dbReference type="SAM" id="Phobius"/>
    </source>
</evidence>
<keyword evidence="3" id="KW-1185">Reference proteome</keyword>
<gene>
    <name evidence="2" type="ORF">OUY22_25920</name>
</gene>
<feature type="transmembrane region" description="Helical" evidence="1">
    <location>
        <begin position="40"/>
        <end position="62"/>
    </location>
</feature>
<organism evidence="2 3">
    <name type="scientific">Nonomuraea corallina</name>
    <dbReference type="NCBI Taxonomy" id="2989783"/>
    <lineage>
        <taxon>Bacteria</taxon>
        <taxon>Bacillati</taxon>
        <taxon>Actinomycetota</taxon>
        <taxon>Actinomycetes</taxon>
        <taxon>Streptosporangiales</taxon>
        <taxon>Streptosporangiaceae</taxon>
        <taxon>Nonomuraea</taxon>
    </lineage>
</organism>
<proteinExistence type="predicted"/>
<evidence type="ECO:0000313" key="3">
    <source>
        <dbReference type="Proteomes" id="UP001144036"/>
    </source>
</evidence>
<dbReference type="EMBL" id="JAPNNL010000126">
    <property type="protein sequence ID" value="MDA0636861.1"/>
    <property type="molecule type" value="Genomic_DNA"/>
</dbReference>
<dbReference type="Proteomes" id="UP001144036">
    <property type="component" value="Unassembled WGS sequence"/>
</dbReference>
<evidence type="ECO:0000313" key="2">
    <source>
        <dbReference type="EMBL" id="MDA0636861.1"/>
    </source>
</evidence>
<dbReference type="RefSeq" id="WP_270157760.1">
    <property type="nucleotide sequence ID" value="NZ_JAPNNL010000126.1"/>
</dbReference>